<reference evidence="3 4" key="1">
    <citation type="submission" date="2021-03" db="EMBL/GenBank/DDBJ databases">
        <title>Genomic Encyclopedia of Type Strains, Phase IV (KMG-IV): sequencing the most valuable type-strain genomes for metagenomic binning, comparative biology and taxonomic classification.</title>
        <authorList>
            <person name="Goeker M."/>
        </authorList>
    </citation>
    <scope>NUCLEOTIDE SEQUENCE [LARGE SCALE GENOMIC DNA]</scope>
    <source>
        <strain evidence="3 4">DSM 14349</strain>
    </source>
</reference>
<dbReference type="Proteomes" id="UP001519272">
    <property type="component" value="Unassembled WGS sequence"/>
</dbReference>
<keyword evidence="4" id="KW-1185">Reference proteome</keyword>
<evidence type="ECO:0000259" key="2">
    <source>
        <dbReference type="Pfam" id="PF12867"/>
    </source>
</evidence>
<dbReference type="Pfam" id="PF12867">
    <property type="entry name" value="DinB_2"/>
    <property type="match status" value="1"/>
</dbReference>
<feature type="coiled-coil region" evidence="1">
    <location>
        <begin position="1"/>
        <end position="28"/>
    </location>
</feature>
<dbReference type="InterPro" id="IPR034660">
    <property type="entry name" value="DinB/YfiT-like"/>
</dbReference>
<name>A0ABS4FQ85_9BACL</name>
<gene>
    <name evidence="3" type="ORF">J2Z32_001368</name>
</gene>
<evidence type="ECO:0000313" key="3">
    <source>
        <dbReference type="EMBL" id="MBP1904744.1"/>
    </source>
</evidence>
<evidence type="ECO:0000256" key="1">
    <source>
        <dbReference type="SAM" id="Coils"/>
    </source>
</evidence>
<evidence type="ECO:0000313" key="4">
    <source>
        <dbReference type="Proteomes" id="UP001519272"/>
    </source>
</evidence>
<sequence length="192" mass="21846">MRSTKEALDSLEETIKQYVAELERLSMNDLLYTTDEVDWSLGQMYMHLIQASQNMHMFNIKQCLTGMEPATISSATASTSKTEQGQAIFDQGGFAPIRIAVPASPQYTPKQPESKEQLLSGLLQVLEEMKQLEPRVNHTISDATETNEYKIAHPRFGYLDAKEWFLLIEMHFCHHLLQLARLKQKLGAKSSQ</sequence>
<keyword evidence="1" id="KW-0175">Coiled coil</keyword>
<dbReference type="EMBL" id="JAGGKG010000005">
    <property type="protein sequence ID" value="MBP1904744.1"/>
    <property type="molecule type" value="Genomic_DNA"/>
</dbReference>
<dbReference type="InterPro" id="IPR024775">
    <property type="entry name" value="DinB-like"/>
</dbReference>
<accession>A0ABS4FQ85</accession>
<feature type="domain" description="DinB-like" evidence="2">
    <location>
        <begin position="11"/>
        <end position="179"/>
    </location>
</feature>
<protein>
    <recommendedName>
        <fullName evidence="2">DinB-like domain-containing protein</fullName>
    </recommendedName>
</protein>
<dbReference type="SUPFAM" id="SSF109854">
    <property type="entry name" value="DinB/YfiT-like putative metalloenzymes"/>
    <property type="match status" value="1"/>
</dbReference>
<comment type="caution">
    <text evidence="3">The sequence shown here is derived from an EMBL/GenBank/DDBJ whole genome shotgun (WGS) entry which is preliminary data.</text>
</comment>
<organism evidence="3 4">
    <name type="scientific">Paenibacillus turicensis</name>
    <dbReference type="NCBI Taxonomy" id="160487"/>
    <lineage>
        <taxon>Bacteria</taxon>
        <taxon>Bacillati</taxon>
        <taxon>Bacillota</taxon>
        <taxon>Bacilli</taxon>
        <taxon>Bacillales</taxon>
        <taxon>Paenibacillaceae</taxon>
        <taxon>Paenibacillus</taxon>
    </lineage>
</organism>
<dbReference type="Gene3D" id="1.20.120.450">
    <property type="entry name" value="dinb family like domain"/>
    <property type="match status" value="1"/>
</dbReference>
<proteinExistence type="predicted"/>
<dbReference type="RefSeq" id="WP_210088423.1">
    <property type="nucleotide sequence ID" value="NZ_JAGGKG010000005.1"/>
</dbReference>